<dbReference type="OrthoDB" id="9791784at2"/>
<name>A0A3P7NUK0_9FIRM</name>
<dbReference type="InterPro" id="IPR019734">
    <property type="entry name" value="TPR_rpt"/>
</dbReference>
<dbReference type="Proteomes" id="UP000279029">
    <property type="component" value="Chromosome"/>
</dbReference>
<keyword evidence="5" id="KW-0812">Transmembrane</keyword>
<dbReference type="KEGG" id="cbar:PATL70BA_0948"/>
<keyword evidence="2 3" id="KW-0802">TPR repeat</keyword>
<organism evidence="6 7">
    <name type="scientific">Petrocella atlantisensis</name>
    <dbReference type="NCBI Taxonomy" id="2173034"/>
    <lineage>
        <taxon>Bacteria</taxon>
        <taxon>Bacillati</taxon>
        <taxon>Bacillota</taxon>
        <taxon>Clostridia</taxon>
        <taxon>Lachnospirales</taxon>
        <taxon>Vallitaleaceae</taxon>
        <taxon>Petrocella</taxon>
    </lineage>
</organism>
<keyword evidence="5" id="KW-1133">Transmembrane helix</keyword>
<dbReference type="SMART" id="SM00028">
    <property type="entry name" value="TPR"/>
    <property type="match status" value="6"/>
</dbReference>
<dbReference type="PROSITE" id="PS50005">
    <property type="entry name" value="TPR"/>
    <property type="match status" value="3"/>
</dbReference>
<evidence type="ECO:0000313" key="7">
    <source>
        <dbReference type="Proteomes" id="UP000279029"/>
    </source>
</evidence>
<sequence length="461" mass="52245">MAKICPKCGELLDTQEFCNHCHVAIEIYKKIGIESKKIYNLGLKKVEIRDLSGAIDLLNKSIKLDKKNIQARNLLGLVYLEIGEPVMAFKQWVISKNIEPLDNEATGYMDRIQNNQVHLDKLNNAIKKYNQALVFVNQNSIDLAIIQLRAVIGLNPNFTKAYCLLALCYIHENQMDKAKRKLQKVLSIDHNHGTARKYMTWIQSEGHTDEAFEEVKEKEPGYFGLPSLGHSAKVSMNNSMFQFAAVLVGVGIGLAVMAFLIVPSLLSSQKNKNIEAVNQVNALEANQSVLEGQVESMEESIQQADTQMNVLTSELEQNQRQLTQSEKLLGVISLYEDDKATEAARLLEEVEPDALSESALATYEKTVQNIFPQVALDAYNQGYRDYRNGRYEEAITNLELASKYEKDDYFSDEALYYLARSYQRLDQNDLAISTYQKMLDTYPNANFKNDATYFLKALTNN</sequence>
<dbReference type="InterPro" id="IPR011990">
    <property type="entry name" value="TPR-like_helical_dom_sf"/>
</dbReference>
<dbReference type="PANTHER" id="PTHR45586">
    <property type="entry name" value="TPR REPEAT-CONTAINING PROTEIN PA4667"/>
    <property type="match status" value="1"/>
</dbReference>
<feature type="transmembrane region" description="Helical" evidence="5">
    <location>
        <begin position="240"/>
        <end position="262"/>
    </location>
</feature>
<evidence type="ECO:0000256" key="3">
    <source>
        <dbReference type="PROSITE-ProRule" id="PRU00339"/>
    </source>
</evidence>
<keyword evidence="7" id="KW-1185">Reference proteome</keyword>
<dbReference type="PANTHER" id="PTHR45586:SF1">
    <property type="entry name" value="LIPOPOLYSACCHARIDE ASSEMBLY PROTEIN B"/>
    <property type="match status" value="1"/>
</dbReference>
<dbReference type="RefSeq" id="WP_125136262.1">
    <property type="nucleotide sequence ID" value="NZ_LR130778.1"/>
</dbReference>
<dbReference type="InterPro" id="IPR051012">
    <property type="entry name" value="CellSynth/LPSAsmb/PSIAsmb"/>
</dbReference>
<keyword evidence="1" id="KW-0677">Repeat</keyword>
<feature type="repeat" description="TPR" evidence="3">
    <location>
        <begin position="35"/>
        <end position="68"/>
    </location>
</feature>
<evidence type="ECO:0000256" key="1">
    <source>
        <dbReference type="ARBA" id="ARBA00022737"/>
    </source>
</evidence>
<evidence type="ECO:0008006" key="8">
    <source>
        <dbReference type="Google" id="ProtNLM"/>
    </source>
</evidence>
<feature type="coiled-coil region" evidence="4">
    <location>
        <begin position="112"/>
        <end position="139"/>
    </location>
</feature>
<proteinExistence type="predicted"/>
<dbReference type="AlphaFoldDB" id="A0A3P7NUK0"/>
<feature type="coiled-coil region" evidence="4">
    <location>
        <begin position="266"/>
        <end position="328"/>
    </location>
</feature>
<evidence type="ECO:0000256" key="2">
    <source>
        <dbReference type="ARBA" id="ARBA00022803"/>
    </source>
</evidence>
<evidence type="ECO:0000256" key="4">
    <source>
        <dbReference type="SAM" id="Coils"/>
    </source>
</evidence>
<evidence type="ECO:0000313" key="6">
    <source>
        <dbReference type="EMBL" id="VDN46824.1"/>
    </source>
</evidence>
<keyword evidence="5" id="KW-0472">Membrane</keyword>
<gene>
    <name evidence="6" type="ORF">PATL70BA_0948</name>
</gene>
<protein>
    <recommendedName>
        <fullName evidence="8">Tetratricopeptide repeat protein</fullName>
    </recommendedName>
</protein>
<dbReference type="Pfam" id="PF13174">
    <property type="entry name" value="TPR_6"/>
    <property type="match status" value="1"/>
</dbReference>
<evidence type="ECO:0000256" key="5">
    <source>
        <dbReference type="SAM" id="Phobius"/>
    </source>
</evidence>
<dbReference type="Pfam" id="PF13181">
    <property type="entry name" value="TPR_8"/>
    <property type="match status" value="1"/>
</dbReference>
<feature type="repeat" description="TPR" evidence="3">
    <location>
        <begin position="412"/>
        <end position="445"/>
    </location>
</feature>
<accession>A0A3P7NUK0</accession>
<reference evidence="6 7" key="1">
    <citation type="submission" date="2018-09" db="EMBL/GenBank/DDBJ databases">
        <authorList>
            <person name="Postec A."/>
        </authorList>
    </citation>
    <scope>NUCLEOTIDE SEQUENCE [LARGE SCALE GENOMIC DNA]</scope>
    <source>
        <strain evidence="6">70B-A</strain>
    </source>
</reference>
<dbReference type="SUPFAM" id="SSF48452">
    <property type="entry name" value="TPR-like"/>
    <property type="match status" value="2"/>
</dbReference>
<keyword evidence="4" id="KW-0175">Coiled coil</keyword>
<dbReference type="EMBL" id="LR130778">
    <property type="protein sequence ID" value="VDN46824.1"/>
    <property type="molecule type" value="Genomic_DNA"/>
</dbReference>
<dbReference type="Gene3D" id="1.25.40.10">
    <property type="entry name" value="Tetratricopeptide repeat domain"/>
    <property type="match status" value="3"/>
</dbReference>
<feature type="repeat" description="TPR" evidence="3">
    <location>
        <begin position="159"/>
        <end position="192"/>
    </location>
</feature>